<reference evidence="2" key="1">
    <citation type="journal article" date="2019" name="Int. J. Syst. Evol. Microbiol.">
        <title>The Global Catalogue of Microorganisms (GCM) 10K type strain sequencing project: providing services to taxonomists for standard genome sequencing and annotation.</title>
        <authorList>
            <consortium name="The Broad Institute Genomics Platform"/>
            <consortium name="The Broad Institute Genome Sequencing Center for Infectious Disease"/>
            <person name="Wu L."/>
            <person name="Ma J."/>
        </authorList>
    </citation>
    <scope>NUCLEOTIDE SEQUENCE [LARGE SCALE GENOMIC DNA]</scope>
    <source>
        <strain evidence="2">JCM 14370</strain>
    </source>
</reference>
<dbReference type="PANTHER" id="PTHR16222">
    <property type="entry name" value="ADP-RIBOSYLGLYCOHYDROLASE"/>
    <property type="match status" value="1"/>
</dbReference>
<proteinExistence type="predicted"/>
<dbReference type="PANTHER" id="PTHR16222:SF12">
    <property type="entry name" value="ADP-RIBOSYLGLYCOHYDROLASE-RELATED"/>
    <property type="match status" value="1"/>
</dbReference>
<name>A0ABQ2CVY7_9DEIO</name>
<gene>
    <name evidence="1" type="ORF">GCM10008938_10380</name>
</gene>
<organism evidence="1 2">
    <name type="scientific">Deinococcus roseus</name>
    <dbReference type="NCBI Taxonomy" id="392414"/>
    <lineage>
        <taxon>Bacteria</taxon>
        <taxon>Thermotogati</taxon>
        <taxon>Deinococcota</taxon>
        <taxon>Deinococci</taxon>
        <taxon>Deinococcales</taxon>
        <taxon>Deinococcaceae</taxon>
        <taxon>Deinococcus</taxon>
    </lineage>
</organism>
<dbReference type="SUPFAM" id="SSF101478">
    <property type="entry name" value="ADP-ribosylglycohydrolase"/>
    <property type="match status" value="1"/>
</dbReference>
<keyword evidence="2" id="KW-1185">Reference proteome</keyword>
<dbReference type="InterPro" id="IPR050792">
    <property type="entry name" value="ADP-ribosylglycohydrolase"/>
</dbReference>
<dbReference type="Gene3D" id="1.10.4080.10">
    <property type="entry name" value="ADP-ribosylation/Crystallin J1"/>
    <property type="match status" value="1"/>
</dbReference>
<dbReference type="InterPro" id="IPR036705">
    <property type="entry name" value="Ribosyl_crysJ1_sf"/>
</dbReference>
<dbReference type="Proteomes" id="UP000632222">
    <property type="component" value="Unassembled WGS sequence"/>
</dbReference>
<dbReference type="EMBL" id="BMOD01000002">
    <property type="protein sequence ID" value="GGJ26144.1"/>
    <property type="molecule type" value="Genomic_DNA"/>
</dbReference>
<dbReference type="Pfam" id="PF03747">
    <property type="entry name" value="ADP_ribosyl_GH"/>
    <property type="match status" value="1"/>
</dbReference>
<protein>
    <recommendedName>
        <fullName evidence="3">ADP-ribosylglycohydrolase</fullName>
    </recommendedName>
</protein>
<dbReference type="RefSeq" id="WP_189000890.1">
    <property type="nucleotide sequence ID" value="NZ_BMOD01000002.1"/>
</dbReference>
<sequence length="330" mass="36071">MGNARGVLYGLAFGDAYGYPTEFLKIPEILRNHPPDGPQDLTSTTVSDDTQMMMAVSRAIVQAERLDGATLEPLLRREFVEWANSEENDRAPGMTCMRACERLEQGVPWVKATEHGSKGCGANMRVASVGVLNVPIEVRSGLAQFQAALTHGHPTALAASDATAQAVHFLLQGMAPERLLHALTDYAEAQLGIYHHDWLSNLWEESEHPAAAYFIARGWKETLSALLRVRDALKNPDFTTDPCMLTGPGWIAEEALATGLYCFLLHPEDAKAALKRAAVTSGDSDSIACLTGSFLGAHLGDAGFPAEWFERIEYSWELERLVKGLPLKHT</sequence>
<accession>A0ABQ2CVY7</accession>
<dbReference type="InterPro" id="IPR005502">
    <property type="entry name" value="Ribosyl_crysJ1"/>
</dbReference>
<evidence type="ECO:0000313" key="2">
    <source>
        <dbReference type="Proteomes" id="UP000632222"/>
    </source>
</evidence>
<comment type="caution">
    <text evidence="1">The sequence shown here is derived from an EMBL/GenBank/DDBJ whole genome shotgun (WGS) entry which is preliminary data.</text>
</comment>
<evidence type="ECO:0000313" key="1">
    <source>
        <dbReference type="EMBL" id="GGJ26144.1"/>
    </source>
</evidence>
<evidence type="ECO:0008006" key="3">
    <source>
        <dbReference type="Google" id="ProtNLM"/>
    </source>
</evidence>